<dbReference type="InterPro" id="IPR001268">
    <property type="entry name" value="NADH_UbQ_OxRdtase_30kDa_su"/>
</dbReference>
<dbReference type="InterPro" id="IPR010218">
    <property type="entry name" value="NADH_DH_suC"/>
</dbReference>
<name>A0A9J6CDF0_POLVA</name>
<reference evidence="11" key="1">
    <citation type="submission" date="2021-03" db="EMBL/GenBank/DDBJ databases">
        <title>Chromosome level genome of the anhydrobiotic midge Polypedilum vanderplanki.</title>
        <authorList>
            <person name="Yoshida Y."/>
            <person name="Kikawada T."/>
            <person name="Gusev O."/>
        </authorList>
    </citation>
    <scope>NUCLEOTIDE SEQUENCE</scope>
    <source>
        <strain evidence="11">NIAS01</strain>
        <tissue evidence="11">Whole body or cell culture</tissue>
    </source>
</reference>
<dbReference type="Pfam" id="PF00329">
    <property type="entry name" value="Complex1_30kDa"/>
    <property type="match status" value="1"/>
</dbReference>
<keyword evidence="12" id="KW-1185">Reference proteome</keyword>
<keyword evidence="7" id="KW-0830">Ubiquinone</keyword>
<dbReference type="NCBIfam" id="NF004733">
    <property type="entry name" value="PRK06074.1-5"/>
    <property type="match status" value="1"/>
</dbReference>
<dbReference type="EMBL" id="JADBJN010000001">
    <property type="protein sequence ID" value="KAG5680209.1"/>
    <property type="molecule type" value="Genomic_DNA"/>
</dbReference>
<dbReference type="HAMAP" id="MF_01357">
    <property type="entry name" value="NDH1_NuoC"/>
    <property type="match status" value="1"/>
</dbReference>
<evidence type="ECO:0000313" key="12">
    <source>
        <dbReference type="Proteomes" id="UP001107558"/>
    </source>
</evidence>
<dbReference type="PANTHER" id="PTHR10884">
    <property type="entry name" value="NADH DEHYDROGENASE UBIQUINONE IRON-SULFUR PROTEIN 3"/>
    <property type="match status" value="1"/>
</dbReference>
<evidence type="ECO:0000313" key="11">
    <source>
        <dbReference type="EMBL" id="KAG5680209.1"/>
    </source>
</evidence>
<comment type="similarity">
    <text evidence="2 9">Belongs to the complex I 30 kDa subunit family.</text>
</comment>
<comment type="caution">
    <text evidence="11">The sequence shown here is derived from an EMBL/GenBank/DDBJ whole genome shotgun (WGS) entry which is preliminary data.</text>
</comment>
<proteinExistence type="inferred from homology"/>
<keyword evidence="5 9" id="KW-1278">Translocase</keyword>
<dbReference type="PROSITE" id="PS00542">
    <property type="entry name" value="COMPLEX1_30K"/>
    <property type="match status" value="1"/>
</dbReference>
<keyword evidence="4 9" id="KW-0813">Transport</keyword>
<evidence type="ECO:0000256" key="7">
    <source>
        <dbReference type="ARBA" id="ARBA00023075"/>
    </source>
</evidence>
<dbReference type="InterPro" id="IPR037232">
    <property type="entry name" value="NADH_quin_OxRdtase_su_C/D-like"/>
</dbReference>
<sequence length="260" mass="30310">MASLLRTISCGLRNGLAQNSGILSATRRLKHTEPAVTEETRPTVRKFNAVQRAHFVDFGKYVAECLPKYVQKVQLTSGDELEILIAPEGVLPVLQFLKDHHQAQFVNLVDIAGMDVPSREYRFEIIYNILSLRYNSRIRVKTYTDELSPIDSCNEIFKAANWYEREIWDMYGVFFANHPDLRRILTDYGFEGHPQRRDFPLTGFVELRYDDEKKRVVCEPLELAQEFRKFELEAPWKQFPNFRKANPATEEVDTKKTESK</sequence>
<gene>
    <name evidence="11" type="ORF">PVAND_009734</name>
</gene>
<dbReference type="InterPro" id="IPR020396">
    <property type="entry name" value="NADH_UbQ_OxRdtase_CS"/>
</dbReference>
<keyword evidence="6 9" id="KW-0520">NAD</keyword>
<dbReference type="NCBIfam" id="TIGR01961">
    <property type="entry name" value="NuoC_fam"/>
    <property type="match status" value="1"/>
</dbReference>
<dbReference type="PANTHER" id="PTHR10884:SF14">
    <property type="entry name" value="NADH DEHYDROGENASE [UBIQUINONE] IRON-SULFUR PROTEIN 3, MITOCHONDRIAL"/>
    <property type="match status" value="1"/>
</dbReference>
<dbReference type="SUPFAM" id="SSF143243">
    <property type="entry name" value="Nqo5-like"/>
    <property type="match status" value="1"/>
</dbReference>
<feature type="domain" description="NADH:ubiquinone oxidoreductase 30kDa subunit" evidence="10">
    <location>
        <begin position="84"/>
        <end position="204"/>
    </location>
</feature>
<dbReference type="GO" id="GO:0016651">
    <property type="term" value="F:oxidoreductase activity, acting on NAD(P)H"/>
    <property type="evidence" value="ECO:0007669"/>
    <property type="project" value="InterPro"/>
</dbReference>
<evidence type="ECO:0000259" key="10">
    <source>
        <dbReference type="Pfam" id="PF00329"/>
    </source>
</evidence>
<protein>
    <recommendedName>
        <fullName evidence="3">NADH dehydrogenase [ubiquinone] iron-sulfur protein 3, mitochondrial</fullName>
    </recommendedName>
</protein>
<dbReference type="Proteomes" id="UP001107558">
    <property type="component" value="Chromosome 1"/>
</dbReference>
<dbReference type="OrthoDB" id="37721at2759"/>
<dbReference type="Gene3D" id="3.30.460.80">
    <property type="entry name" value="NADH:ubiquinone oxidoreductase, 30kDa subunit"/>
    <property type="match status" value="1"/>
</dbReference>
<comment type="subcellular location">
    <subcellularLocation>
        <location evidence="1">Mitochondrion</location>
    </subcellularLocation>
</comment>
<dbReference type="GO" id="GO:0008137">
    <property type="term" value="F:NADH dehydrogenase (ubiquinone) activity"/>
    <property type="evidence" value="ECO:0007669"/>
    <property type="project" value="UniProtKB-EC"/>
</dbReference>
<accession>A0A9J6CDF0</accession>
<evidence type="ECO:0000256" key="6">
    <source>
        <dbReference type="ARBA" id="ARBA00023027"/>
    </source>
</evidence>
<organism evidence="11 12">
    <name type="scientific">Polypedilum vanderplanki</name>
    <name type="common">Sleeping chironomid midge</name>
    <dbReference type="NCBI Taxonomy" id="319348"/>
    <lineage>
        <taxon>Eukaryota</taxon>
        <taxon>Metazoa</taxon>
        <taxon>Ecdysozoa</taxon>
        <taxon>Arthropoda</taxon>
        <taxon>Hexapoda</taxon>
        <taxon>Insecta</taxon>
        <taxon>Pterygota</taxon>
        <taxon>Neoptera</taxon>
        <taxon>Endopterygota</taxon>
        <taxon>Diptera</taxon>
        <taxon>Nematocera</taxon>
        <taxon>Chironomoidea</taxon>
        <taxon>Chironomidae</taxon>
        <taxon>Chironominae</taxon>
        <taxon>Polypedilum</taxon>
        <taxon>Polypedilum</taxon>
    </lineage>
</organism>
<evidence type="ECO:0000256" key="5">
    <source>
        <dbReference type="ARBA" id="ARBA00022967"/>
    </source>
</evidence>
<evidence type="ECO:0000256" key="1">
    <source>
        <dbReference type="ARBA" id="ARBA00004173"/>
    </source>
</evidence>
<evidence type="ECO:0000256" key="9">
    <source>
        <dbReference type="RuleBase" id="RU003456"/>
    </source>
</evidence>
<evidence type="ECO:0000256" key="4">
    <source>
        <dbReference type="ARBA" id="ARBA00022448"/>
    </source>
</evidence>
<evidence type="ECO:0000256" key="2">
    <source>
        <dbReference type="ARBA" id="ARBA00007569"/>
    </source>
</evidence>
<dbReference type="AlphaFoldDB" id="A0A9J6CDF0"/>
<evidence type="ECO:0000256" key="8">
    <source>
        <dbReference type="ARBA" id="ARBA00049551"/>
    </source>
</evidence>
<dbReference type="FunFam" id="3.30.460.80:FF:000002">
    <property type="entry name" value="NADH dehydrogenase iron-sulfur protein 3, mitochondrial"/>
    <property type="match status" value="1"/>
</dbReference>
<comment type="catalytic activity">
    <reaction evidence="8">
        <text>a ubiquinone + NADH + 5 H(+)(in) = a ubiquinol + NAD(+) + 4 H(+)(out)</text>
        <dbReference type="Rhea" id="RHEA:29091"/>
        <dbReference type="Rhea" id="RHEA-COMP:9565"/>
        <dbReference type="Rhea" id="RHEA-COMP:9566"/>
        <dbReference type="ChEBI" id="CHEBI:15378"/>
        <dbReference type="ChEBI" id="CHEBI:16389"/>
        <dbReference type="ChEBI" id="CHEBI:17976"/>
        <dbReference type="ChEBI" id="CHEBI:57540"/>
        <dbReference type="ChEBI" id="CHEBI:57945"/>
        <dbReference type="EC" id="7.1.1.2"/>
    </reaction>
</comment>
<dbReference type="GO" id="GO:0005739">
    <property type="term" value="C:mitochondrion"/>
    <property type="evidence" value="ECO:0007669"/>
    <property type="project" value="UniProtKB-SubCell"/>
</dbReference>
<dbReference type="GO" id="GO:0016020">
    <property type="term" value="C:membrane"/>
    <property type="evidence" value="ECO:0007669"/>
    <property type="project" value="UniProtKB-ARBA"/>
</dbReference>
<evidence type="ECO:0000256" key="3">
    <source>
        <dbReference type="ARBA" id="ARBA00020084"/>
    </source>
</evidence>